<protein>
    <recommendedName>
        <fullName evidence="3 10">Alpha-mannosidase</fullName>
        <ecNumber evidence="10">3.2.1.-</ecNumber>
    </recommendedName>
</protein>
<dbReference type="AlphaFoldDB" id="T2MJR0"/>
<dbReference type="InterPro" id="IPR000602">
    <property type="entry name" value="Glyco_hydro_38_N"/>
</dbReference>
<evidence type="ECO:0000256" key="3">
    <source>
        <dbReference type="ARBA" id="ARBA00012752"/>
    </source>
</evidence>
<dbReference type="FunFam" id="2.70.98.30:FF:000003">
    <property type="entry name" value="Alpha-mannosidase"/>
    <property type="match status" value="1"/>
</dbReference>
<dbReference type="FunFam" id="1.20.1270.50:FF:000002">
    <property type="entry name" value="Alpha-mannosidase"/>
    <property type="match status" value="1"/>
</dbReference>
<organism evidence="12">
    <name type="scientific">Hydra vulgaris</name>
    <name type="common">Hydra</name>
    <name type="synonym">Hydra attenuata</name>
    <dbReference type="NCBI Taxonomy" id="6087"/>
    <lineage>
        <taxon>Eukaryota</taxon>
        <taxon>Metazoa</taxon>
        <taxon>Cnidaria</taxon>
        <taxon>Hydrozoa</taxon>
        <taxon>Hydroidolina</taxon>
        <taxon>Anthoathecata</taxon>
        <taxon>Aplanulata</taxon>
        <taxon>Hydridae</taxon>
        <taxon>Hydra</taxon>
    </lineage>
</organism>
<dbReference type="SUPFAM" id="SSF88713">
    <property type="entry name" value="Glycoside hydrolase/deacetylase"/>
    <property type="match status" value="1"/>
</dbReference>
<dbReference type="EMBL" id="HAAD01005923">
    <property type="protein sequence ID" value="CDG72155.1"/>
    <property type="molecule type" value="mRNA"/>
</dbReference>
<gene>
    <name evidence="12" type="primary">MAN2B1</name>
</gene>
<dbReference type="Gene3D" id="2.60.40.1180">
    <property type="entry name" value="Golgi alpha-mannosidase II"/>
    <property type="match status" value="1"/>
</dbReference>
<dbReference type="InterPro" id="IPR011013">
    <property type="entry name" value="Gal_mutarotase_sf_dom"/>
</dbReference>
<reference evidence="12" key="1">
    <citation type="journal article" date="2013" name="Genome Biol. Evol.">
        <title>Punctuated emergences of genetic and phenotypic innovations in eumetazoan, bilaterian, euteleostome, and hominidae ancestors.</title>
        <authorList>
            <person name="Wenger Y."/>
            <person name="Galliot B."/>
        </authorList>
    </citation>
    <scope>NUCLEOTIDE SEQUENCE</scope>
    <source>
        <tissue evidence="12">Whole animals</tissue>
    </source>
</reference>
<evidence type="ECO:0000256" key="7">
    <source>
        <dbReference type="ARBA" id="ARBA00023157"/>
    </source>
</evidence>
<keyword evidence="6 10" id="KW-0862">Zinc</keyword>
<evidence type="ECO:0000256" key="6">
    <source>
        <dbReference type="ARBA" id="ARBA00022833"/>
    </source>
</evidence>
<dbReference type="Pfam" id="PF17677">
    <property type="entry name" value="Glyco_hydro38C2"/>
    <property type="match status" value="1"/>
</dbReference>
<dbReference type="SUPFAM" id="SSF74650">
    <property type="entry name" value="Galactose mutarotase-like"/>
    <property type="match status" value="1"/>
</dbReference>
<dbReference type="GO" id="GO:0004559">
    <property type="term" value="F:alpha-mannosidase activity"/>
    <property type="evidence" value="ECO:0007669"/>
    <property type="project" value="UniProtKB-EC"/>
</dbReference>
<dbReference type="Pfam" id="PF07748">
    <property type="entry name" value="Glyco_hydro_38C"/>
    <property type="match status" value="1"/>
</dbReference>
<dbReference type="InterPro" id="IPR050843">
    <property type="entry name" value="Glycosyl_Hydrlase_38"/>
</dbReference>
<dbReference type="InterPro" id="IPR013780">
    <property type="entry name" value="Glyco_hydro_b"/>
</dbReference>
<dbReference type="InterPro" id="IPR027291">
    <property type="entry name" value="Glyco_hydro_38_N_sf"/>
</dbReference>
<dbReference type="Pfam" id="PF09261">
    <property type="entry name" value="Alpha-mann_mid"/>
    <property type="match status" value="1"/>
</dbReference>
<keyword evidence="5 10" id="KW-0378">Hydrolase</keyword>
<dbReference type="Gene3D" id="1.20.1270.50">
    <property type="entry name" value="Glycoside hydrolase family 38, central domain"/>
    <property type="match status" value="2"/>
</dbReference>
<dbReference type="OrthoDB" id="2016903at2759"/>
<dbReference type="GO" id="GO:0046872">
    <property type="term" value="F:metal ion binding"/>
    <property type="evidence" value="ECO:0007669"/>
    <property type="project" value="UniProtKB-KW"/>
</dbReference>
<evidence type="ECO:0000256" key="1">
    <source>
        <dbReference type="ARBA" id="ARBA00000365"/>
    </source>
</evidence>
<dbReference type="GO" id="GO:0006013">
    <property type="term" value="P:mannose metabolic process"/>
    <property type="evidence" value="ECO:0007669"/>
    <property type="project" value="InterPro"/>
</dbReference>
<dbReference type="CDD" id="cd10810">
    <property type="entry name" value="GH38N_AMII_LAM_like"/>
    <property type="match status" value="1"/>
</dbReference>
<dbReference type="SMART" id="SM00872">
    <property type="entry name" value="Alpha-mann_mid"/>
    <property type="match status" value="1"/>
</dbReference>
<evidence type="ECO:0000256" key="4">
    <source>
        <dbReference type="ARBA" id="ARBA00022723"/>
    </source>
</evidence>
<evidence type="ECO:0000313" key="12">
    <source>
        <dbReference type="EMBL" id="CDG72155.1"/>
    </source>
</evidence>
<feature type="domain" description="Glycoside hydrolase family 38 central" evidence="11">
    <location>
        <begin position="353"/>
        <end position="427"/>
    </location>
</feature>
<evidence type="ECO:0000256" key="10">
    <source>
        <dbReference type="RuleBase" id="RU361199"/>
    </source>
</evidence>
<proteinExistence type="evidence at transcript level"/>
<evidence type="ECO:0000256" key="8">
    <source>
        <dbReference type="ARBA" id="ARBA00023180"/>
    </source>
</evidence>
<keyword evidence="4 10" id="KW-0479">Metal-binding</keyword>
<feature type="chain" id="PRO_5017845502" description="Alpha-mannosidase" evidence="10">
    <location>
        <begin position="26"/>
        <end position="985"/>
    </location>
</feature>
<evidence type="ECO:0000256" key="5">
    <source>
        <dbReference type="ARBA" id="ARBA00022801"/>
    </source>
</evidence>
<comment type="cofactor">
    <cofactor evidence="10">
        <name>Zn(2+)</name>
        <dbReference type="ChEBI" id="CHEBI:29105"/>
    </cofactor>
    <text evidence="10">Binds 1 zinc ion per subunit.</text>
</comment>
<keyword evidence="10" id="KW-0732">Signal</keyword>
<keyword evidence="8" id="KW-0325">Glycoprotein</keyword>
<comment type="similarity">
    <text evidence="2 10">Belongs to the glycosyl hydrolase 38 family.</text>
</comment>
<dbReference type="SUPFAM" id="SSF88688">
    <property type="entry name" value="Families 57/38 glycoside transferase middle domain"/>
    <property type="match status" value="1"/>
</dbReference>
<dbReference type="PANTHER" id="PTHR11607">
    <property type="entry name" value="ALPHA-MANNOSIDASE"/>
    <property type="match status" value="1"/>
</dbReference>
<dbReference type="Gene3D" id="2.70.98.30">
    <property type="entry name" value="Golgi alpha-mannosidase II, domain 4"/>
    <property type="match status" value="1"/>
</dbReference>
<evidence type="ECO:0000256" key="2">
    <source>
        <dbReference type="ARBA" id="ARBA00009792"/>
    </source>
</evidence>
<dbReference type="Gene3D" id="3.20.110.10">
    <property type="entry name" value="Glycoside hydrolase 38, N terminal domain"/>
    <property type="match status" value="1"/>
</dbReference>
<dbReference type="InterPro" id="IPR015341">
    <property type="entry name" value="Glyco_hydro_38_cen"/>
</dbReference>
<dbReference type="EC" id="3.2.1.-" evidence="10"/>
<dbReference type="InterPro" id="IPR041147">
    <property type="entry name" value="GH38_C"/>
</dbReference>
<dbReference type="InterPro" id="IPR011682">
    <property type="entry name" value="Glyco_hydro_38_C"/>
</dbReference>
<dbReference type="Pfam" id="PF01074">
    <property type="entry name" value="Glyco_hydro_38N"/>
    <property type="match status" value="1"/>
</dbReference>
<sequence>RSCVKMAVCILSFLYLNFLIYTVNGFDCLSKDKKLQIHIVPHTHDDVGWLKTVDEYYYGANRTIQAGAVQYILDTVIFSLQQNVNRTFIYVEMAFFERWWNEQTAEVKESVKFLIKNKQLEFINGGWCMNDEAATHYNAIIDQMTYGLHFIEKNFGEEARPTVAWHIDPFGHSAEQASLFSLMSFDGFFFGRIDYADKEKRKKEQRMEMVWQGSQNYKSASQIFTGVLYNGYDPPPGFCYDEFCADPPIQDNPTLFDMNVKERVDKFVEVTCEQAKSYQTNHIMLTMGSDFQFENAHRWFKNLDKLIHYVNQDGRVNVFYSTPSRYLKALHDADKEWEVKKDDFFPYAHCPHCYWTGYFTSRPSFKGYERESNFILQACKQIEALAPSGKSHPSSDILRREMAVSQHHDAVSGTEKQHVQNDYAKRLSIGRDECLSLMHHAIKLKYEKSSNLNSMEFKYCDYLNISVCEITETEDSIVVNLYNPVARSITTYLRVPVRMNKLLVLNSKGQPIKSQIIPLSRETAILRKPHGGYAAYDLVFEASAPYIGFSTYFINKTLDNNFASFLSKDSYISSLKFQNDFIENDKLRLEFSRETGRLVKMIRKDRDLSLNVDQQFFWYEGSVGDSDSVQTSGAYIFRPNKSTPYEVNSFNKAQVQFVKGPLVEEIRQTFGTFVSQVIRLYKGADYAEFEHTIGPIPVNDKIGKEIITRFDTDIQSAGVFFTDANGREMKERKRDFRETWELNITEPISENYYPVNSRIYIKDKRVQLTVMTDRSQGGTSIKDGQIELMVHRRLLVDDFLGVGEPLNEPGVTGKGLVTRGKHRVLLTTPEEAGSFHREQGLQMMMQPVVSFSANPYTRDKWFQSFVPVYTSLSRPLPPNVHMLTLETINETALIIRFEHFYEIGESSELSKPVIIELDKLFFEFEIVSLTETNLSANQLWKDKKQWNWKTRKTPQSIKQNLSNTGRLSVSLNPMEIKTFIAQVKY</sequence>
<feature type="signal peptide" evidence="10">
    <location>
        <begin position="1"/>
        <end position="25"/>
    </location>
</feature>
<dbReference type="FunFam" id="3.20.110.10:FF:000001">
    <property type="entry name" value="Alpha-mannosidase"/>
    <property type="match status" value="1"/>
</dbReference>
<evidence type="ECO:0000259" key="11">
    <source>
        <dbReference type="SMART" id="SM00872"/>
    </source>
</evidence>
<accession>T2MJR0</accession>
<dbReference type="PANTHER" id="PTHR11607:SF3">
    <property type="entry name" value="LYSOSOMAL ALPHA-MANNOSIDASE"/>
    <property type="match status" value="1"/>
</dbReference>
<dbReference type="GO" id="GO:0005764">
    <property type="term" value="C:lysosome"/>
    <property type="evidence" value="ECO:0007669"/>
    <property type="project" value="TreeGrafter"/>
</dbReference>
<dbReference type="InterPro" id="IPR028995">
    <property type="entry name" value="Glyco_hydro_57/38_cen_sf"/>
</dbReference>
<dbReference type="Gene3D" id="2.60.40.1360">
    <property type="match status" value="1"/>
</dbReference>
<evidence type="ECO:0000256" key="9">
    <source>
        <dbReference type="ARBA" id="ARBA00023295"/>
    </source>
</evidence>
<name>T2MJR0_HYDVU</name>
<keyword evidence="9 10" id="KW-0326">Glycosidase</keyword>
<dbReference type="InterPro" id="IPR011330">
    <property type="entry name" value="Glyco_hydro/deAcase_b/a-brl"/>
</dbReference>
<dbReference type="GO" id="GO:0030246">
    <property type="term" value="F:carbohydrate binding"/>
    <property type="evidence" value="ECO:0007669"/>
    <property type="project" value="InterPro"/>
</dbReference>
<dbReference type="FunFam" id="1.20.1270.50:FF:000003">
    <property type="entry name" value="Alpha-mannosidase"/>
    <property type="match status" value="1"/>
</dbReference>
<dbReference type="InterPro" id="IPR037094">
    <property type="entry name" value="Glyco_hydro_38_cen_sf"/>
</dbReference>
<feature type="non-terminal residue" evidence="12">
    <location>
        <position position="1"/>
    </location>
</feature>
<comment type="catalytic activity">
    <reaction evidence="1">
        <text>Hydrolysis of terminal, non-reducing alpha-D-mannose residues in alpha-D-mannosides.</text>
        <dbReference type="EC" id="3.2.1.24"/>
    </reaction>
</comment>
<keyword evidence="7" id="KW-1015">Disulfide bond</keyword>